<sequence>MDCIFKAREHVDNAWLIAEKLGVLATDKNKFISSMLYTSMNHCDAIQVLVQQQNLASSSALLRPLFENTFRAVWLRNCASEEQSLKVMNSKDGWPSPWNAIQLIEAQSDNPKLLSKLWEIMRENMHDFTHGGRELAHRQIGGNIITSNISYSEVFELMKIVVLFSSYVLSQLIELSEDKDAILLLEDLLDNQPF</sequence>
<organism evidence="1 2">
    <name type="scientific">Shewanella vaxholmensis</name>
    <dbReference type="NCBI Taxonomy" id="3063535"/>
    <lineage>
        <taxon>Bacteria</taxon>
        <taxon>Pseudomonadati</taxon>
        <taxon>Pseudomonadota</taxon>
        <taxon>Gammaproteobacteria</taxon>
        <taxon>Alteromonadales</taxon>
        <taxon>Shewanellaceae</taxon>
        <taxon>Shewanella</taxon>
    </lineage>
</organism>
<dbReference type="EMBL" id="JBCHKU010000010">
    <property type="protein sequence ID" value="MEM6248743.1"/>
    <property type="molecule type" value="Genomic_DNA"/>
</dbReference>
<evidence type="ECO:0000313" key="1">
    <source>
        <dbReference type="EMBL" id="MEM6248743.1"/>
    </source>
</evidence>
<evidence type="ECO:0000313" key="2">
    <source>
        <dbReference type="Proteomes" id="UP001489333"/>
    </source>
</evidence>
<dbReference type="Proteomes" id="UP001489333">
    <property type="component" value="Unassembled WGS sequence"/>
</dbReference>
<accession>A0ABU9UR47</accession>
<protein>
    <submittedName>
        <fullName evidence="1">DUF5677 domain-containing protein</fullName>
    </submittedName>
</protein>
<proteinExistence type="predicted"/>
<reference evidence="1 2" key="1">
    <citation type="submission" date="2024-04" db="EMBL/GenBank/DDBJ databases">
        <title>Novel Shewanella species isolated from Baltic Sea sediments.</title>
        <authorList>
            <person name="Martin-Rodriguez A.J."/>
            <person name="Fernandez-Juarez V."/>
            <person name="Valeriano V.D."/>
            <person name="Mihindukulasooriya I."/>
            <person name="Ceresnova L."/>
            <person name="Joffre E."/>
            <person name="Jensie-Markopoulos S."/>
            <person name="Moore E.R.B."/>
            <person name="Sjoling A."/>
        </authorList>
    </citation>
    <scope>NUCLEOTIDE SEQUENCE [LARGE SCALE GENOMIC DNA]</scope>
    <source>
        <strain evidence="1 2">VAX-SP0-0CM-1</strain>
    </source>
</reference>
<gene>
    <name evidence="1" type="ORF">AAGS29_09040</name>
</gene>
<dbReference type="InterPro" id="IPR054257">
    <property type="entry name" value="DUF6988"/>
</dbReference>
<keyword evidence="2" id="KW-1185">Reference proteome</keyword>
<dbReference type="Pfam" id="PF22491">
    <property type="entry name" value="DUF6988"/>
    <property type="match status" value="1"/>
</dbReference>
<dbReference type="RefSeq" id="WP_342899622.1">
    <property type="nucleotide sequence ID" value="NZ_JBCHKT010000037.1"/>
</dbReference>
<name>A0ABU9UR47_9GAMM</name>
<comment type="caution">
    <text evidence="1">The sequence shown here is derived from an EMBL/GenBank/DDBJ whole genome shotgun (WGS) entry which is preliminary data.</text>
</comment>